<proteinExistence type="predicted"/>
<dbReference type="RefSeq" id="XP_007747004.1">
    <property type="nucleotide sequence ID" value="XM_007748814.1"/>
</dbReference>
<dbReference type="Proteomes" id="UP000019471">
    <property type="component" value="Unassembled WGS sequence"/>
</dbReference>
<dbReference type="SUPFAM" id="SSF51338">
    <property type="entry name" value="Composite domain of metallo-dependent hydrolases"/>
    <property type="match status" value="1"/>
</dbReference>
<evidence type="ECO:0000313" key="3">
    <source>
        <dbReference type="Proteomes" id="UP000019471"/>
    </source>
</evidence>
<dbReference type="InterPro" id="IPR011059">
    <property type="entry name" value="Metal-dep_hydrolase_composite"/>
</dbReference>
<dbReference type="HOGENOM" id="CLU_2670875_0_0_1"/>
<dbReference type="OrthoDB" id="194468at2759"/>
<dbReference type="STRING" id="1182543.W9WKK9"/>
<dbReference type="Gene3D" id="3.20.20.140">
    <property type="entry name" value="Metal-dependent hydrolases"/>
    <property type="match status" value="1"/>
</dbReference>
<sequence length="75" mass="8595">MAENQAPTIPRQRGTIFPHGENDKVRVPEDTDLLIQGDNITKIGKDFVFGPYTKEINCHEKVISRGFVNTHHHVW</sequence>
<dbReference type="AlphaFoldDB" id="W9WKK9"/>
<evidence type="ECO:0000256" key="1">
    <source>
        <dbReference type="SAM" id="MobiDB-lite"/>
    </source>
</evidence>
<organism evidence="2 3">
    <name type="scientific">Cladophialophora psammophila CBS 110553</name>
    <dbReference type="NCBI Taxonomy" id="1182543"/>
    <lineage>
        <taxon>Eukaryota</taxon>
        <taxon>Fungi</taxon>
        <taxon>Dikarya</taxon>
        <taxon>Ascomycota</taxon>
        <taxon>Pezizomycotina</taxon>
        <taxon>Eurotiomycetes</taxon>
        <taxon>Chaetothyriomycetidae</taxon>
        <taxon>Chaetothyriales</taxon>
        <taxon>Herpotrichiellaceae</taxon>
        <taxon>Cladophialophora</taxon>
    </lineage>
</organism>
<reference evidence="2 3" key="1">
    <citation type="submission" date="2013-03" db="EMBL/GenBank/DDBJ databases">
        <title>The Genome Sequence of Cladophialophora psammophila CBS 110553.</title>
        <authorList>
            <consortium name="The Broad Institute Genomics Platform"/>
            <person name="Cuomo C."/>
            <person name="de Hoog S."/>
            <person name="Gorbushina A."/>
            <person name="Walker B."/>
            <person name="Young S.K."/>
            <person name="Zeng Q."/>
            <person name="Gargeya S."/>
            <person name="Fitzgerald M."/>
            <person name="Haas B."/>
            <person name="Abouelleil A."/>
            <person name="Allen A.W."/>
            <person name="Alvarado L."/>
            <person name="Arachchi H.M."/>
            <person name="Berlin A.M."/>
            <person name="Chapman S.B."/>
            <person name="Gainer-Dewar J."/>
            <person name="Goldberg J."/>
            <person name="Griggs A."/>
            <person name="Gujja S."/>
            <person name="Hansen M."/>
            <person name="Howarth C."/>
            <person name="Imamovic A."/>
            <person name="Ireland A."/>
            <person name="Larimer J."/>
            <person name="McCowan C."/>
            <person name="Murphy C."/>
            <person name="Pearson M."/>
            <person name="Poon T.W."/>
            <person name="Priest M."/>
            <person name="Roberts A."/>
            <person name="Saif S."/>
            <person name="Shea T."/>
            <person name="Sisk P."/>
            <person name="Sykes S."/>
            <person name="Wortman J."/>
            <person name="Nusbaum C."/>
            <person name="Birren B."/>
        </authorList>
    </citation>
    <scope>NUCLEOTIDE SEQUENCE [LARGE SCALE GENOMIC DNA]</scope>
    <source>
        <strain evidence="2 3">CBS 110553</strain>
    </source>
</reference>
<dbReference type="GeneID" id="19192931"/>
<comment type="caution">
    <text evidence="2">The sequence shown here is derived from an EMBL/GenBank/DDBJ whole genome shotgun (WGS) entry which is preliminary data.</text>
</comment>
<protein>
    <submittedName>
        <fullName evidence="2">Uncharacterized protein</fullName>
    </submittedName>
</protein>
<dbReference type="EMBL" id="AMGX01000013">
    <property type="protein sequence ID" value="EXJ68438.1"/>
    <property type="molecule type" value="Genomic_DNA"/>
</dbReference>
<evidence type="ECO:0000313" key="2">
    <source>
        <dbReference type="EMBL" id="EXJ68438.1"/>
    </source>
</evidence>
<feature type="region of interest" description="Disordered" evidence="1">
    <location>
        <begin position="1"/>
        <end position="23"/>
    </location>
</feature>
<accession>W9WKK9</accession>
<name>W9WKK9_9EURO</name>
<dbReference type="Gene3D" id="2.30.40.10">
    <property type="entry name" value="Urease, subunit C, domain 1"/>
    <property type="match status" value="1"/>
</dbReference>
<gene>
    <name evidence="2" type="ORF">A1O5_08230</name>
</gene>
<keyword evidence="3" id="KW-1185">Reference proteome</keyword>
<dbReference type="GO" id="GO:0016810">
    <property type="term" value="F:hydrolase activity, acting on carbon-nitrogen (but not peptide) bonds"/>
    <property type="evidence" value="ECO:0007669"/>
    <property type="project" value="InterPro"/>
</dbReference>